<dbReference type="Gene3D" id="3.30.300.30">
    <property type="match status" value="1"/>
</dbReference>
<dbReference type="InterPro" id="IPR045851">
    <property type="entry name" value="AMP-bd_C_sf"/>
</dbReference>
<dbReference type="EMBL" id="AYYO01000056">
    <property type="protein sequence ID" value="KRM54284.1"/>
    <property type="molecule type" value="Genomic_DNA"/>
</dbReference>
<dbReference type="Pfam" id="PF00501">
    <property type="entry name" value="AMP-binding"/>
    <property type="match status" value="1"/>
</dbReference>
<dbReference type="Pfam" id="PF13193">
    <property type="entry name" value="AMP-binding_C"/>
    <property type="match status" value="1"/>
</dbReference>
<evidence type="ECO:0000256" key="1">
    <source>
        <dbReference type="ARBA" id="ARBA00006432"/>
    </source>
</evidence>
<dbReference type="Gene3D" id="3.40.50.12780">
    <property type="entry name" value="N-terminal domain of ligase-like"/>
    <property type="match status" value="1"/>
</dbReference>
<dbReference type="InterPro" id="IPR025110">
    <property type="entry name" value="AMP-bd_C"/>
</dbReference>
<keyword evidence="6" id="KW-1185">Reference proteome</keyword>
<sequence length="513" mass="55597">MTKLTEAFNTQLAAHQYSRFIKDLTADQWFTGSDIAIARDQLRTKLQEQGVHSGDLVLISLPNSVTHVVALMATLDLNAIAYTINPNMPAPELAEIIGRHHYAAAIFNPDHADATAELQRLTGVTFTPVAAQLLGHAQQVFSLGNQKQDANPLFTQFQAHADSPLGVLMYTSGTTGLPKAVVLTHNQLFAAAKDISQSQQLTENDRSLLILPLFHINAQVITVLSTIISGGKLLVAPKFSASRFWSTIEREQITWVSAAPAIIAILLKTKPAVAPVTPQLRFIRSASAPLLPAVQQEFEAYFGTPILQGYGMTEVASQITLNPLGASKSGSVGKATGTELTIRRDDDTVAAPGESGEICLHGDHVITGYLDPQYHADFQNGWFHTGDVGYVDAEGYLFIVGRKKELINRSGDKISPVEVENVLIQHPAIRSLAIVGLPDPIYGESVAAVIIPEDDYIGSAELSANLQDFAATKLAKFKVPTRFFYTDHLAAGPTGKIQHTRVRRELMNNLANA</sequence>
<feature type="domain" description="AMP-binding enzyme C-terminal" evidence="4">
    <location>
        <begin position="418"/>
        <end position="496"/>
    </location>
</feature>
<dbReference type="InterPro" id="IPR020845">
    <property type="entry name" value="AMP-binding_CS"/>
</dbReference>
<accession>A0A0R1ZUA9</accession>
<reference evidence="5 6" key="1">
    <citation type="journal article" date="2015" name="Genome Announc.">
        <title>Expanding the biotechnology potential of lactobacilli through comparative genomics of 213 strains and associated genera.</title>
        <authorList>
            <person name="Sun Z."/>
            <person name="Harris H.M."/>
            <person name="McCann A."/>
            <person name="Guo C."/>
            <person name="Argimon S."/>
            <person name="Zhang W."/>
            <person name="Yang X."/>
            <person name="Jeffery I.B."/>
            <person name="Cooney J.C."/>
            <person name="Kagawa T.F."/>
            <person name="Liu W."/>
            <person name="Song Y."/>
            <person name="Salvetti E."/>
            <person name="Wrobel A."/>
            <person name="Rasinkangas P."/>
            <person name="Parkhill J."/>
            <person name="Rea M.C."/>
            <person name="O'Sullivan O."/>
            <person name="Ritari J."/>
            <person name="Douillard F.P."/>
            <person name="Paul Ross R."/>
            <person name="Yang R."/>
            <person name="Briner A.E."/>
            <person name="Felis G.E."/>
            <person name="de Vos W.M."/>
            <person name="Barrangou R."/>
            <person name="Klaenhammer T.R."/>
            <person name="Caufield P.W."/>
            <person name="Cui Y."/>
            <person name="Zhang H."/>
            <person name="O'Toole P.W."/>
        </authorList>
    </citation>
    <scope>NUCLEOTIDE SEQUENCE [LARGE SCALE GENOMIC DNA]</scope>
    <source>
        <strain evidence="5 6">DSM 20505</strain>
    </source>
</reference>
<dbReference type="PANTHER" id="PTHR43201:SF5">
    <property type="entry name" value="MEDIUM-CHAIN ACYL-COA LIGASE ACSF2, MITOCHONDRIAL"/>
    <property type="match status" value="1"/>
</dbReference>
<organism evidence="5 6">
    <name type="scientific">Lacticaseibacillus sharpeae JCM 1186 = DSM 20505</name>
    <dbReference type="NCBI Taxonomy" id="1291052"/>
    <lineage>
        <taxon>Bacteria</taxon>
        <taxon>Bacillati</taxon>
        <taxon>Bacillota</taxon>
        <taxon>Bacilli</taxon>
        <taxon>Lactobacillales</taxon>
        <taxon>Lactobacillaceae</taxon>
        <taxon>Lacticaseibacillus</taxon>
    </lineage>
</organism>
<evidence type="ECO:0000259" key="3">
    <source>
        <dbReference type="Pfam" id="PF00501"/>
    </source>
</evidence>
<dbReference type="InterPro" id="IPR042099">
    <property type="entry name" value="ANL_N_sf"/>
</dbReference>
<dbReference type="PROSITE" id="PS00455">
    <property type="entry name" value="AMP_BINDING"/>
    <property type="match status" value="1"/>
</dbReference>
<dbReference type="Proteomes" id="UP000051679">
    <property type="component" value="Unassembled WGS sequence"/>
</dbReference>
<dbReference type="AlphaFoldDB" id="A0A0R1ZUA9"/>
<comment type="caution">
    <text evidence="5">The sequence shown here is derived from an EMBL/GenBank/DDBJ whole genome shotgun (WGS) entry which is preliminary data.</text>
</comment>
<dbReference type="GO" id="GO:0006631">
    <property type="term" value="P:fatty acid metabolic process"/>
    <property type="evidence" value="ECO:0007669"/>
    <property type="project" value="TreeGrafter"/>
</dbReference>
<dbReference type="GO" id="GO:0031956">
    <property type="term" value="F:medium-chain fatty acid-CoA ligase activity"/>
    <property type="evidence" value="ECO:0007669"/>
    <property type="project" value="TreeGrafter"/>
</dbReference>
<name>A0A0R1ZUA9_9LACO</name>
<dbReference type="SUPFAM" id="SSF56801">
    <property type="entry name" value="Acetyl-CoA synthetase-like"/>
    <property type="match status" value="1"/>
</dbReference>
<gene>
    <name evidence="5" type="ORF">FC18_GL000503</name>
</gene>
<feature type="domain" description="AMP-dependent synthetase/ligase" evidence="3">
    <location>
        <begin position="19"/>
        <end position="370"/>
    </location>
</feature>
<dbReference type="PANTHER" id="PTHR43201">
    <property type="entry name" value="ACYL-COA SYNTHETASE"/>
    <property type="match status" value="1"/>
</dbReference>
<dbReference type="PATRIC" id="fig|1291052.5.peg.514"/>
<evidence type="ECO:0000313" key="5">
    <source>
        <dbReference type="EMBL" id="KRM54284.1"/>
    </source>
</evidence>
<dbReference type="STRING" id="1291052.FC18_GL000503"/>
<proteinExistence type="inferred from homology"/>
<evidence type="ECO:0000259" key="4">
    <source>
        <dbReference type="Pfam" id="PF13193"/>
    </source>
</evidence>
<keyword evidence="2" id="KW-0436">Ligase</keyword>
<comment type="similarity">
    <text evidence="1">Belongs to the ATP-dependent AMP-binding enzyme family.</text>
</comment>
<dbReference type="RefSeq" id="WP_054675645.1">
    <property type="nucleotide sequence ID" value="NZ_AYYO01000056.1"/>
</dbReference>
<evidence type="ECO:0000256" key="2">
    <source>
        <dbReference type="ARBA" id="ARBA00022598"/>
    </source>
</evidence>
<protein>
    <submittedName>
        <fullName evidence="5">Acyl-CoA synthetase family protein</fullName>
    </submittedName>
</protein>
<dbReference type="InterPro" id="IPR000873">
    <property type="entry name" value="AMP-dep_synth/lig_dom"/>
</dbReference>
<evidence type="ECO:0000313" key="6">
    <source>
        <dbReference type="Proteomes" id="UP000051679"/>
    </source>
</evidence>